<protein>
    <submittedName>
        <fullName evidence="2">Uncharacterized protein</fullName>
    </submittedName>
</protein>
<feature type="compositionally biased region" description="Basic and acidic residues" evidence="1">
    <location>
        <begin position="1"/>
        <end position="14"/>
    </location>
</feature>
<gene>
    <name evidence="2" type="ORF">SAMN04488540_10581</name>
</gene>
<evidence type="ECO:0000256" key="1">
    <source>
        <dbReference type="SAM" id="MobiDB-lite"/>
    </source>
</evidence>
<dbReference type="Proteomes" id="UP000199527">
    <property type="component" value="Unassembled WGS sequence"/>
</dbReference>
<feature type="region of interest" description="Disordered" evidence="1">
    <location>
        <begin position="1"/>
        <end position="21"/>
    </location>
</feature>
<feature type="region of interest" description="Disordered" evidence="1">
    <location>
        <begin position="50"/>
        <end position="86"/>
    </location>
</feature>
<reference evidence="3" key="1">
    <citation type="submission" date="2016-10" db="EMBL/GenBank/DDBJ databases">
        <authorList>
            <person name="Varghese N."/>
            <person name="Submissions S."/>
        </authorList>
    </citation>
    <scope>NUCLEOTIDE SEQUENCE [LARGE SCALE GENOMIC DNA]</scope>
    <source>
        <strain evidence="3">DSM 23317</strain>
    </source>
</reference>
<evidence type="ECO:0000313" key="2">
    <source>
        <dbReference type="EMBL" id="SDJ12707.1"/>
    </source>
</evidence>
<evidence type="ECO:0000313" key="3">
    <source>
        <dbReference type="Proteomes" id="UP000199527"/>
    </source>
</evidence>
<proteinExistence type="predicted"/>
<sequence length="86" mass="9058">EPKPVTEAKAEEPKPAAAKPVAGASRFAKAAFAQAAAPEVEVPEFEAVKVPQSDAPAEAEAKPNDFAKSRYRFSSNATTTKPEDSE</sequence>
<dbReference type="AlphaFoldDB" id="A0A1G8R6V9"/>
<organism evidence="2 3">
    <name type="scientific">Ferrimonas sediminum</name>
    <dbReference type="NCBI Taxonomy" id="718193"/>
    <lineage>
        <taxon>Bacteria</taxon>
        <taxon>Pseudomonadati</taxon>
        <taxon>Pseudomonadota</taxon>
        <taxon>Gammaproteobacteria</taxon>
        <taxon>Alteromonadales</taxon>
        <taxon>Ferrimonadaceae</taxon>
        <taxon>Ferrimonas</taxon>
    </lineage>
</organism>
<feature type="non-terminal residue" evidence="2">
    <location>
        <position position="1"/>
    </location>
</feature>
<dbReference type="RefSeq" id="WP_218126918.1">
    <property type="nucleotide sequence ID" value="NZ_FNEM01000005.1"/>
</dbReference>
<dbReference type="EMBL" id="FNEM01000005">
    <property type="protein sequence ID" value="SDJ12707.1"/>
    <property type="molecule type" value="Genomic_DNA"/>
</dbReference>
<feature type="compositionally biased region" description="Basic and acidic residues" evidence="1">
    <location>
        <begin position="59"/>
        <end position="68"/>
    </location>
</feature>
<name>A0A1G8R6V9_9GAMM</name>
<keyword evidence="3" id="KW-1185">Reference proteome</keyword>
<accession>A0A1G8R6V9</accession>